<evidence type="ECO:0000313" key="8">
    <source>
        <dbReference type="EMBL" id="MBC5754783.1"/>
    </source>
</evidence>
<dbReference type="InterPro" id="IPR038766">
    <property type="entry name" value="Membrane_comp_ABC_pdt"/>
</dbReference>
<evidence type="ECO:0000256" key="1">
    <source>
        <dbReference type="ARBA" id="ARBA00004651"/>
    </source>
</evidence>
<feature type="domain" description="ABC3 transporter permease C-terminal" evidence="7">
    <location>
        <begin position="664"/>
        <end position="780"/>
    </location>
</feature>
<feature type="domain" description="ABC3 transporter permease C-terminal" evidence="7">
    <location>
        <begin position="275"/>
        <end position="393"/>
    </location>
</feature>
<keyword evidence="9" id="KW-1185">Reference proteome</keyword>
<dbReference type="PANTHER" id="PTHR30287:SF2">
    <property type="entry name" value="BLL1001 PROTEIN"/>
    <property type="match status" value="1"/>
</dbReference>
<evidence type="ECO:0000256" key="3">
    <source>
        <dbReference type="ARBA" id="ARBA00022692"/>
    </source>
</evidence>
<feature type="transmembrane region" description="Helical" evidence="6">
    <location>
        <begin position="324"/>
        <end position="343"/>
    </location>
</feature>
<comment type="subcellular location">
    <subcellularLocation>
        <location evidence="1">Cell membrane</location>
        <topology evidence="1">Multi-pass membrane protein</topology>
    </subcellularLocation>
</comment>
<sequence length="789" mass="88478">MKYILLLKKNIKKQKGVFFGMLILVFIITMALCAVLAVGQNSRVYESEQLDRVGYGDVTSWIIEQPGVEELIDQIEELRGTEKTERQKIKQVLYKVGKKQTQNNGMLAVYEPENYDYYIYKEDLTGIQKNPKEPKDGEMYVSPSFITMYGVDIGDSVEIQIAGEEKQMRFTIRGFFEDPFAGSSMMGVKTMLINKASMEELEQNALMAGDASTVADAEMLHIFQKKDSGQKTKEFIKELNENTDLKNYTYRSYSKTTIEGFMLIAQNIFVGFFLVFVTVLVVVAVVVLSHSITTGIEQDYTNMGVLKAIGFTNKDLRRVKMYQYLFSIVLGMAYGIPATYPVVRYIDRLIIPATGLMIPATLPAGICAASLGVILLLLFVVIFTKTAKVGKITPIRAIRGGIQDVHFKSRMTTGIYKRGLSFHLAFRQMLSGKKQYISAGIVTALLVFFLSLTARLGAWIGPDGDGLMQEFNTVSYDIGIKYTDDGSDEQELKKEIEDWMQKKAGIKDSFLYVMKNASVDQIDYLMNVNEKPELYHLLRGRICKYGDEILVTETVAKEIGKDIGDVVEVDYDGKTEEFIISGVYQCANDMGANFGISKEGAEKFGLTEENRYYTYYVLKDPDKAKSMIRELKETYGDRIQIDNPDSWSGLDGIVSALQAFRKLMYVISVLFIFVVIAMTGSRILYQEKNDLGIYKSLGFTSHRLRIMFALRFGIVSAIGGIGGIISSALFTDPIVGVFLQRCGIAAFSSKLDPVAMIRPAAIVTLIFMIVAFLLSGQIKKVEPRILITE</sequence>
<feature type="transmembrane region" description="Helical" evidence="6">
    <location>
        <begin position="756"/>
        <end position="774"/>
    </location>
</feature>
<gene>
    <name evidence="8" type="ORF">H8Z76_12325</name>
</gene>
<name>A0ABR7ID18_9FIRM</name>
<evidence type="ECO:0000256" key="6">
    <source>
        <dbReference type="SAM" id="Phobius"/>
    </source>
</evidence>
<dbReference type="EMBL" id="JACOQH010000010">
    <property type="protein sequence ID" value="MBC5754783.1"/>
    <property type="molecule type" value="Genomic_DNA"/>
</dbReference>
<feature type="transmembrane region" description="Helical" evidence="6">
    <location>
        <begin position="436"/>
        <end position="460"/>
    </location>
</feature>
<proteinExistence type="predicted"/>
<accession>A0ABR7ID18</accession>
<feature type="transmembrane region" description="Helical" evidence="6">
    <location>
        <begin position="706"/>
        <end position="730"/>
    </location>
</feature>
<dbReference type="Proteomes" id="UP000621540">
    <property type="component" value="Unassembled WGS sequence"/>
</dbReference>
<keyword evidence="5 6" id="KW-0472">Membrane</keyword>
<keyword evidence="4 6" id="KW-1133">Transmembrane helix</keyword>
<evidence type="ECO:0000256" key="5">
    <source>
        <dbReference type="ARBA" id="ARBA00023136"/>
    </source>
</evidence>
<evidence type="ECO:0000259" key="7">
    <source>
        <dbReference type="Pfam" id="PF02687"/>
    </source>
</evidence>
<dbReference type="RefSeq" id="WP_186982645.1">
    <property type="nucleotide sequence ID" value="NZ_JACOQH010000010.1"/>
</dbReference>
<keyword evidence="3 6" id="KW-0812">Transmembrane</keyword>
<dbReference type="InterPro" id="IPR003838">
    <property type="entry name" value="ABC3_permease_C"/>
</dbReference>
<evidence type="ECO:0000256" key="2">
    <source>
        <dbReference type="ARBA" id="ARBA00022475"/>
    </source>
</evidence>
<feature type="transmembrane region" description="Helical" evidence="6">
    <location>
        <begin position="268"/>
        <end position="288"/>
    </location>
</feature>
<feature type="transmembrane region" description="Helical" evidence="6">
    <location>
        <begin position="16"/>
        <end position="39"/>
    </location>
</feature>
<dbReference type="Pfam" id="PF02687">
    <property type="entry name" value="FtsX"/>
    <property type="match status" value="2"/>
</dbReference>
<feature type="transmembrane region" description="Helical" evidence="6">
    <location>
        <begin position="363"/>
        <end position="383"/>
    </location>
</feature>
<reference evidence="8 9" key="1">
    <citation type="submission" date="2020-08" db="EMBL/GenBank/DDBJ databases">
        <title>Genome public.</title>
        <authorList>
            <person name="Liu C."/>
            <person name="Sun Q."/>
        </authorList>
    </citation>
    <scope>NUCLEOTIDE SEQUENCE [LARGE SCALE GENOMIC DNA]</scope>
    <source>
        <strain evidence="8 9">BX0805</strain>
    </source>
</reference>
<comment type="caution">
    <text evidence="8">The sequence shown here is derived from an EMBL/GenBank/DDBJ whole genome shotgun (WGS) entry which is preliminary data.</text>
</comment>
<protein>
    <submittedName>
        <fullName evidence="8">FtsX-like permease family protein</fullName>
    </submittedName>
</protein>
<keyword evidence="2" id="KW-1003">Cell membrane</keyword>
<evidence type="ECO:0000313" key="9">
    <source>
        <dbReference type="Proteomes" id="UP000621540"/>
    </source>
</evidence>
<evidence type="ECO:0000256" key="4">
    <source>
        <dbReference type="ARBA" id="ARBA00022989"/>
    </source>
</evidence>
<organism evidence="8 9">
    <name type="scientific">Roseburia yibonii</name>
    <dbReference type="NCBI Taxonomy" id="2763063"/>
    <lineage>
        <taxon>Bacteria</taxon>
        <taxon>Bacillati</taxon>
        <taxon>Bacillota</taxon>
        <taxon>Clostridia</taxon>
        <taxon>Lachnospirales</taxon>
        <taxon>Lachnospiraceae</taxon>
        <taxon>Roseburia</taxon>
    </lineage>
</organism>
<dbReference type="PANTHER" id="PTHR30287">
    <property type="entry name" value="MEMBRANE COMPONENT OF PREDICTED ABC SUPERFAMILY METABOLITE UPTAKE TRANSPORTER"/>
    <property type="match status" value="1"/>
</dbReference>
<feature type="transmembrane region" description="Helical" evidence="6">
    <location>
        <begin position="663"/>
        <end position="685"/>
    </location>
</feature>